<keyword evidence="11" id="KW-0282">Flagellum</keyword>
<comment type="subcellular location">
    <subcellularLocation>
        <location evidence="1">Cell membrane</location>
        <topology evidence="1">Single-pass membrane protein</topology>
    </subcellularLocation>
</comment>
<dbReference type="PANTHER" id="PTHR30329:SF21">
    <property type="entry name" value="LIPOPROTEIN YIAD-RELATED"/>
    <property type="match status" value="1"/>
</dbReference>
<keyword evidence="4 9" id="KW-0812">Transmembrane</keyword>
<feature type="compositionally biased region" description="Polar residues" evidence="8">
    <location>
        <begin position="400"/>
        <end position="410"/>
    </location>
</feature>
<evidence type="ECO:0000256" key="8">
    <source>
        <dbReference type="SAM" id="MobiDB-lite"/>
    </source>
</evidence>
<keyword evidence="5 9" id="KW-1133">Transmembrane helix</keyword>
<dbReference type="EMBL" id="UOFN01000130">
    <property type="protein sequence ID" value="VAW80765.1"/>
    <property type="molecule type" value="Genomic_DNA"/>
</dbReference>
<evidence type="ECO:0000256" key="6">
    <source>
        <dbReference type="ARBA" id="ARBA00023136"/>
    </source>
</evidence>
<protein>
    <submittedName>
        <fullName evidence="11">Flagellar motor rotation protein MotB</fullName>
    </submittedName>
</protein>
<dbReference type="InterPro" id="IPR036737">
    <property type="entry name" value="OmpA-like_sf"/>
</dbReference>
<keyword evidence="3" id="KW-1003">Cell membrane</keyword>
<reference evidence="11" key="1">
    <citation type="submission" date="2018-06" db="EMBL/GenBank/DDBJ databases">
        <authorList>
            <person name="Zhirakovskaya E."/>
        </authorList>
    </citation>
    <scope>NUCLEOTIDE SEQUENCE</scope>
</reference>
<evidence type="ECO:0000256" key="4">
    <source>
        <dbReference type="ARBA" id="ARBA00022692"/>
    </source>
</evidence>
<accession>A0A3B0YIN5</accession>
<sequence length="490" mass="52955">MSDDAPAAPVEEGLPAWVMTFADLMSLLMCFFVLLLSFSEMDVSKYKEMAGSMKNAFGVQRDIKVKEPPKGINVIAREFSPGRPEPTIMNVVRQMTTQDLSVNLDLGKERRRPVPAPKTERIPDKDKTFKPHDKGANKADQDAGQKAGQRADLKAGEKRGEQAQQLAGKQRSQAEGLTETQKKELAKAKALAEVRLQEKLKAEAQLAGKMGKQASTTAVATKELEELLKAKAEAKRRKKLEQSAKLISNALGREIKAGSIDVETAGKKIIIRVREKASFGSGRAELKGSFRPILAKVAKILNGSEGKIIVAGHTDNIPIYTERFRSNWELSSARAVSVAHEMMLATKIPSNRFLVQGFADTEPMVPNDTPAHRAKNRRVEIILQQGDDKEGKKIGVVNEQGASAKSSSVKTRAAAKKGKPTSAIGVKRLSRPVVKSKAPSSKKPTIVKGKRAGGAKKSVAKPVTKPTAKPEKKKTPAPSSGLGIKLGGSK</sequence>
<organism evidence="11">
    <name type="scientific">hydrothermal vent metagenome</name>
    <dbReference type="NCBI Taxonomy" id="652676"/>
    <lineage>
        <taxon>unclassified sequences</taxon>
        <taxon>metagenomes</taxon>
        <taxon>ecological metagenomes</taxon>
    </lineage>
</organism>
<dbReference type="SUPFAM" id="SSF103088">
    <property type="entry name" value="OmpA-like"/>
    <property type="match status" value="1"/>
</dbReference>
<keyword evidence="7" id="KW-0175">Coiled coil</keyword>
<dbReference type="PANTHER" id="PTHR30329">
    <property type="entry name" value="STATOR ELEMENT OF FLAGELLAR MOTOR COMPLEX"/>
    <property type="match status" value="1"/>
</dbReference>
<feature type="region of interest" description="Disordered" evidence="8">
    <location>
        <begin position="400"/>
        <end position="490"/>
    </location>
</feature>
<feature type="compositionally biased region" description="Low complexity" evidence="8">
    <location>
        <begin position="431"/>
        <end position="444"/>
    </location>
</feature>
<keyword evidence="6 9" id="KW-0472">Membrane</keyword>
<feature type="transmembrane region" description="Helical" evidence="9">
    <location>
        <begin position="16"/>
        <end position="38"/>
    </location>
</feature>
<proteinExistence type="inferred from homology"/>
<dbReference type="InterPro" id="IPR025713">
    <property type="entry name" value="MotB-like_N_dom"/>
</dbReference>
<keyword evidence="11" id="KW-0969">Cilium</keyword>
<keyword evidence="11" id="KW-0966">Cell projection</keyword>
<comment type="similarity">
    <text evidence="2">Belongs to the MotB family.</text>
</comment>
<dbReference type="Pfam" id="PF13677">
    <property type="entry name" value="MotB_plug"/>
    <property type="match status" value="1"/>
</dbReference>
<dbReference type="NCBIfam" id="NF006508">
    <property type="entry name" value="PRK08944.1"/>
    <property type="match status" value="1"/>
</dbReference>
<evidence type="ECO:0000256" key="1">
    <source>
        <dbReference type="ARBA" id="ARBA00004162"/>
    </source>
</evidence>
<feature type="coiled-coil region" evidence="7">
    <location>
        <begin position="217"/>
        <end position="244"/>
    </location>
</feature>
<evidence type="ECO:0000256" key="3">
    <source>
        <dbReference type="ARBA" id="ARBA00022475"/>
    </source>
</evidence>
<evidence type="ECO:0000256" key="7">
    <source>
        <dbReference type="SAM" id="Coils"/>
    </source>
</evidence>
<evidence type="ECO:0000256" key="2">
    <source>
        <dbReference type="ARBA" id="ARBA00008914"/>
    </source>
</evidence>
<dbReference type="Gene3D" id="3.30.1330.60">
    <property type="entry name" value="OmpA-like domain"/>
    <property type="match status" value="1"/>
</dbReference>
<dbReference type="InterPro" id="IPR006665">
    <property type="entry name" value="OmpA-like"/>
</dbReference>
<feature type="compositionally biased region" description="Polar residues" evidence="8">
    <location>
        <begin position="162"/>
        <end position="179"/>
    </location>
</feature>
<evidence type="ECO:0000256" key="9">
    <source>
        <dbReference type="SAM" id="Phobius"/>
    </source>
</evidence>
<dbReference type="AlphaFoldDB" id="A0A3B0YIN5"/>
<dbReference type="PROSITE" id="PS51123">
    <property type="entry name" value="OMPA_2"/>
    <property type="match status" value="1"/>
</dbReference>
<dbReference type="Pfam" id="PF00691">
    <property type="entry name" value="OmpA"/>
    <property type="match status" value="1"/>
</dbReference>
<evidence type="ECO:0000313" key="11">
    <source>
        <dbReference type="EMBL" id="VAW80765.1"/>
    </source>
</evidence>
<feature type="compositionally biased region" description="Basic and acidic residues" evidence="8">
    <location>
        <begin position="118"/>
        <end position="161"/>
    </location>
</feature>
<feature type="domain" description="OmpA-like" evidence="10">
    <location>
        <begin position="266"/>
        <end position="387"/>
    </location>
</feature>
<dbReference type="InterPro" id="IPR050330">
    <property type="entry name" value="Bact_OuterMem_StrucFunc"/>
</dbReference>
<name>A0A3B0YIN5_9ZZZZ</name>
<dbReference type="CDD" id="cd07185">
    <property type="entry name" value="OmpA_C-like"/>
    <property type="match status" value="1"/>
</dbReference>
<gene>
    <name evidence="11" type="ORF">MNBD_GAMMA15-154</name>
</gene>
<evidence type="ECO:0000256" key="5">
    <source>
        <dbReference type="ARBA" id="ARBA00022989"/>
    </source>
</evidence>
<feature type="region of interest" description="Disordered" evidence="8">
    <location>
        <begin position="101"/>
        <end position="181"/>
    </location>
</feature>
<dbReference type="GO" id="GO:0005886">
    <property type="term" value="C:plasma membrane"/>
    <property type="evidence" value="ECO:0007669"/>
    <property type="project" value="UniProtKB-SubCell"/>
</dbReference>
<evidence type="ECO:0000259" key="10">
    <source>
        <dbReference type="PROSITE" id="PS51123"/>
    </source>
</evidence>